<feature type="compositionally biased region" description="Basic and acidic residues" evidence="1">
    <location>
        <begin position="1"/>
        <end position="12"/>
    </location>
</feature>
<keyword evidence="4" id="KW-1185">Reference proteome</keyword>
<gene>
    <name evidence="3" type="ORF">QUG92_06240</name>
</gene>
<proteinExistence type="predicted"/>
<dbReference type="SMART" id="SM00530">
    <property type="entry name" value="HTH_XRE"/>
    <property type="match status" value="1"/>
</dbReference>
<dbReference type="PANTHER" id="PTHR35010">
    <property type="entry name" value="BLL4672 PROTEIN-RELATED"/>
    <property type="match status" value="1"/>
</dbReference>
<accession>A0ABT7T549</accession>
<feature type="region of interest" description="Disordered" evidence="1">
    <location>
        <begin position="1"/>
        <end position="32"/>
    </location>
</feature>
<dbReference type="CDD" id="cd00093">
    <property type="entry name" value="HTH_XRE"/>
    <property type="match status" value="1"/>
</dbReference>
<evidence type="ECO:0000256" key="1">
    <source>
        <dbReference type="SAM" id="MobiDB-lite"/>
    </source>
</evidence>
<dbReference type="InterPro" id="IPR010982">
    <property type="entry name" value="Lambda_DNA-bd_dom_sf"/>
</dbReference>
<reference evidence="3 4" key="1">
    <citation type="submission" date="2023-06" db="EMBL/GenBank/DDBJ databases">
        <authorList>
            <person name="Feng G."/>
            <person name="Li J."/>
            <person name="Zhu H."/>
        </authorList>
    </citation>
    <scope>NUCLEOTIDE SEQUENCE [LARGE SCALE GENOMIC DNA]</scope>
    <source>
        <strain evidence="3 4">RHCKG23</strain>
    </source>
</reference>
<dbReference type="RefSeq" id="WP_182045255.1">
    <property type="nucleotide sequence ID" value="NZ_JAUCML010000003.1"/>
</dbReference>
<dbReference type="PANTHER" id="PTHR35010:SF2">
    <property type="entry name" value="BLL4672 PROTEIN"/>
    <property type="match status" value="1"/>
</dbReference>
<evidence type="ECO:0000259" key="2">
    <source>
        <dbReference type="PROSITE" id="PS50943"/>
    </source>
</evidence>
<dbReference type="Gene3D" id="1.10.260.40">
    <property type="entry name" value="lambda repressor-like DNA-binding domains"/>
    <property type="match status" value="1"/>
</dbReference>
<dbReference type="PROSITE" id="PS50943">
    <property type="entry name" value="HTH_CROC1"/>
    <property type="match status" value="1"/>
</dbReference>
<protein>
    <submittedName>
        <fullName evidence="3">Helix-turn-helix transcriptional regulator</fullName>
    </submittedName>
</protein>
<feature type="domain" description="HTH cro/C1-type" evidence="2">
    <location>
        <begin position="36"/>
        <end position="83"/>
    </location>
</feature>
<name>A0ABT7T549_9MICO</name>
<dbReference type="Pfam" id="PF17765">
    <property type="entry name" value="MLTR_LBD"/>
    <property type="match status" value="1"/>
</dbReference>
<dbReference type="SUPFAM" id="SSF47413">
    <property type="entry name" value="lambda repressor-like DNA-binding domains"/>
    <property type="match status" value="1"/>
</dbReference>
<sequence length="305" mass="34061">MDHRDEARDFLSSRRARITPEQAGIRTSGTRRRVTGLRREEVSGLAGVSIDYYTRLERGNLQGVSDSVLDAVATALQLDAAEHEHLRDLARHQNEPPRRAVRNVRVAAVRPELQYLLDVVTEAPAMIVNNRQDIVAANALGWALHAALVTGDRPMNFSRFIFLDTRARDFYQDWDRAAHTNVAILRREAGRSPRDRDLAALVGELSVRSEDFRRLWAAHDVRRHYAGVKAFDHPVVGPIELHFQSLELAEDPGLSLTVYPATPGSPTADALRVLASWAATERIADRATGRIADRASGRTTEREDA</sequence>
<dbReference type="InterPro" id="IPR001387">
    <property type="entry name" value="Cro/C1-type_HTH"/>
</dbReference>
<organism evidence="3 4">
    <name type="scientific">Curtobacterium citri</name>
    <dbReference type="NCBI Taxonomy" id="3055139"/>
    <lineage>
        <taxon>Bacteria</taxon>
        <taxon>Bacillati</taxon>
        <taxon>Actinomycetota</taxon>
        <taxon>Actinomycetes</taxon>
        <taxon>Micrococcales</taxon>
        <taxon>Microbacteriaceae</taxon>
        <taxon>Curtobacterium</taxon>
    </lineage>
</organism>
<evidence type="ECO:0000313" key="3">
    <source>
        <dbReference type="EMBL" id="MDM7884701.1"/>
    </source>
</evidence>
<dbReference type="InterPro" id="IPR041413">
    <property type="entry name" value="MLTR_LBD"/>
</dbReference>
<dbReference type="EMBL" id="JAUCML010000003">
    <property type="protein sequence ID" value="MDM7884701.1"/>
    <property type="molecule type" value="Genomic_DNA"/>
</dbReference>
<dbReference type="Gene3D" id="3.30.450.180">
    <property type="match status" value="1"/>
</dbReference>
<dbReference type="Proteomes" id="UP001237823">
    <property type="component" value="Unassembled WGS sequence"/>
</dbReference>
<evidence type="ECO:0000313" key="4">
    <source>
        <dbReference type="Proteomes" id="UP001237823"/>
    </source>
</evidence>
<comment type="caution">
    <text evidence="3">The sequence shown here is derived from an EMBL/GenBank/DDBJ whole genome shotgun (WGS) entry which is preliminary data.</text>
</comment>
<dbReference type="Pfam" id="PF13560">
    <property type="entry name" value="HTH_31"/>
    <property type="match status" value="1"/>
</dbReference>